<dbReference type="EMBL" id="BOOY01000027">
    <property type="protein sequence ID" value="GIJ04443.1"/>
    <property type="molecule type" value="Genomic_DNA"/>
</dbReference>
<keyword evidence="1" id="KW-1133">Transmembrane helix</keyword>
<name>A0A8J3Y9M4_9ACTN</name>
<feature type="transmembrane region" description="Helical" evidence="1">
    <location>
        <begin position="204"/>
        <end position="221"/>
    </location>
</feature>
<evidence type="ECO:0000256" key="1">
    <source>
        <dbReference type="SAM" id="Phobius"/>
    </source>
</evidence>
<keyword evidence="1" id="KW-0812">Transmembrane</keyword>
<reference evidence="2" key="1">
    <citation type="submission" date="2021-01" db="EMBL/GenBank/DDBJ databases">
        <title>Whole genome shotgun sequence of Spirilliplanes yamanashiensis NBRC 15828.</title>
        <authorList>
            <person name="Komaki H."/>
            <person name="Tamura T."/>
        </authorList>
    </citation>
    <scope>NUCLEOTIDE SEQUENCE</scope>
    <source>
        <strain evidence="2">NBRC 15828</strain>
    </source>
</reference>
<protein>
    <recommendedName>
        <fullName evidence="4">DUF4386 family protein</fullName>
    </recommendedName>
</protein>
<feature type="transmembrane region" description="Helical" evidence="1">
    <location>
        <begin position="71"/>
        <end position="91"/>
    </location>
</feature>
<feature type="transmembrane region" description="Helical" evidence="1">
    <location>
        <begin position="180"/>
        <end position="198"/>
    </location>
</feature>
<dbReference type="Proteomes" id="UP000652013">
    <property type="component" value="Unassembled WGS sequence"/>
</dbReference>
<evidence type="ECO:0000313" key="2">
    <source>
        <dbReference type="EMBL" id="GIJ04443.1"/>
    </source>
</evidence>
<accession>A0A8J3Y9M4</accession>
<keyword evidence="3" id="KW-1185">Reference proteome</keyword>
<sequence length="226" mass="22251">MQPSTTVPVPAPHTAPVTRPPRAWALTGAAGGLTGLAGLFACAELTAPAEGLLGDNAALAATLAGRGGYVWAYQVVCAVTALCLAVFAAGLRRSLAAHVPAASLLPGLAAAGVGAVAVLVLVGGGIATELFWALDAGADPDAIVAQLAVYDTLAWVWAGGGLAAGAVAVAGFRHGAVGRWFAGTSAALAALVGATQLYPVQYIALVPAGLWVILAGVVFAARPRTN</sequence>
<evidence type="ECO:0000313" key="3">
    <source>
        <dbReference type="Proteomes" id="UP000652013"/>
    </source>
</evidence>
<organism evidence="2 3">
    <name type="scientific">Spirilliplanes yamanashiensis</name>
    <dbReference type="NCBI Taxonomy" id="42233"/>
    <lineage>
        <taxon>Bacteria</taxon>
        <taxon>Bacillati</taxon>
        <taxon>Actinomycetota</taxon>
        <taxon>Actinomycetes</taxon>
        <taxon>Micromonosporales</taxon>
        <taxon>Micromonosporaceae</taxon>
        <taxon>Spirilliplanes</taxon>
    </lineage>
</organism>
<gene>
    <name evidence="2" type="ORF">Sya03_37950</name>
</gene>
<feature type="transmembrane region" description="Helical" evidence="1">
    <location>
        <begin position="103"/>
        <end position="134"/>
    </location>
</feature>
<feature type="transmembrane region" description="Helical" evidence="1">
    <location>
        <begin position="154"/>
        <end position="173"/>
    </location>
</feature>
<keyword evidence="1" id="KW-0472">Membrane</keyword>
<dbReference type="RefSeq" id="WP_203939677.1">
    <property type="nucleotide sequence ID" value="NZ_BAAAGJ010000005.1"/>
</dbReference>
<evidence type="ECO:0008006" key="4">
    <source>
        <dbReference type="Google" id="ProtNLM"/>
    </source>
</evidence>
<proteinExistence type="predicted"/>
<dbReference type="AlphaFoldDB" id="A0A8J3Y9M4"/>
<comment type="caution">
    <text evidence="2">The sequence shown here is derived from an EMBL/GenBank/DDBJ whole genome shotgun (WGS) entry which is preliminary data.</text>
</comment>